<sequence>MRVIQTKDTLSDIYVDAMRIRHQVFMVEQDVPFEEEVDQYEALCVHFVLYDDEKKALATCRLLPLENGVMKLQRMAVIKEARGKGYGELIVTEAETFAKLQGYNTIKLGAQLTALGFYEKLGYTAYGEEFLDANIPHMMMEKRF</sequence>
<organism evidence="2 3">
    <name type="scientific">Enterococcus canis</name>
    <dbReference type="NCBI Taxonomy" id="214095"/>
    <lineage>
        <taxon>Bacteria</taxon>
        <taxon>Bacillati</taxon>
        <taxon>Bacillota</taxon>
        <taxon>Bacilli</taxon>
        <taxon>Lactobacillales</taxon>
        <taxon>Enterococcaceae</taxon>
        <taxon>Enterococcus</taxon>
    </lineage>
</organism>
<gene>
    <name evidence="2" type="ORF">RU97_GL002552</name>
</gene>
<keyword evidence="2" id="KW-0808">Transferase</keyword>
<name>A0A1L8RCT9_9ENTE</name>
<dbReference type="GO" id="GO:0008080">
    <property type="term" value="F:N-acetyltransferase activity"/>
    <property type="evidence" value="ECO:0007669"/>
    <property type="project" value="TreeGrafter"/>
</dbReference>
<feature type="domain" description="N-acetyltransferase" evidence="1">
    <location>
        <begin position="8"/>
        <end position="144"/>
    </location>
</feature>
<accession>A0A1L8RCT9</accession>
<dbReference type="Pfam" id="PF13673">
    <property type="entry name" value="Acetyltransf_10"/>
    <property type="match status" value="1"/>
</dbReference>
<evidence type="ECO:0000313" key="3">
    <source>
        <dbReference type="Proteomes" id="UP000181884"/>
    </source>
</evidence>
<dbReference type="Gene3D" id="3.40.630.30">
    <property type="match status" value="1"/>
</dbReference>
<protein>
    <submittedName>
        <fullName evidence="2">Acetyltransferase</fullName>
    </submittedName>
</protein>
<dbReference type="CDD" id="cd04301">
    <property type="entry name" value="NAT_SF"/>
    <property type="match status" value="1"/>
</dbReference>
<dbReference type="AlphaFoldDB" id="A0A1L8RCT9"/>
<dbReference type="InterPro" id="IPR016181">
    <property type="entry name" value="Acyl_CoA_acyltransferase"/>
</dbReference>
<dbReference type="EMBL" id="JXKH01000008">
    <property type="protein sequence ID" value="OJG17544.1"/>
    <property type="molecule type" value="Genomic_DNA"/>
</dbReference>
<comment type="caution">
    <text evidence="2">The sequence shown here is derived from an EMBL/GenBank/DDBJ whole genome shotgun (WGS) entry which is preliminary data.</text>
</comment>
<dbReference type="InterPro" id="IPR000182">
    <property type="entry name" value="GNAT_dom"/>
</dbReference>
<reference evidence="2 3" key="1">
    <citation type="submission" date="2014-12" db="EMBL/GenBank/DDBJ databases">
        <title>Draft genome sequences of 29 type strains of Enterococci.</title>
        <authorList>
            <person name="Zhong Z."/>
            <person name="Sun Z."/>
            <person name="Liu W."/>
            <person name="Zhang W."/>
            <person name="Zhang H."/>
        </authorList>
    </citation>
    <scope>NUCLEOTIDE SEQUENCE [LARGE SCALE GENOMIC DNA]</scope>
    <source>
        <strain evidence="2 3">DSM 17029</strain>
    </source>
</reference>
<dbReference type="Proteomes" id="UP000181884">
    <property type="component" value="Unassembled WGS sequence"/>
</dbReference>
<proteinExistence type="predicted"/>
<dbReference type="InterPro" id="IPR039143">
    <property type="entry name" value="GNPNAT1-like"/>
</dbReference>
<dbReference type="STRING" id="214095.RU97_GL002552"/>
<evidence type="ECO:0000313" key="2">
    <source>
        <dbReference type="EMBL" id="OJG17544.1"/>
    </source>
</evidence>
<dbReference type="PROSITE" id="PS51186">
    <property type="entry name" value="GNAT"/>
    <property type="match status" value="1"/>
</dbReference>
<dbReference type="RefSeq" id="WP_067391017.1">
    <property type="nucleotide sequence ID" value="NZ_JXKH01000008.1"/>
</dbReference>
<dbReference type="SUPFAM" id="SSF55729">
    <property type="entry name" value="Acyl-CoA N-acyltransferases (Nat)"/>
    <property type="match status" value="1"/>
</dbReference>
<dbReference type="PANTHER" id="PTHR13355">
    <property type="entry name" value="GLUCOSAMINE 6-PHOSPHATE N-ACETYLTRANSFERASE"/>
    <property type="match status" value="1"/>
</dbReference>
<evidence type="ECO:0000259" key="1">
    <source>
        <dbReference type="PROSITE" id="PS51186"/>
    </source>
</evidence>
<keyword evidence="3" id="KW-1185">Reference proteome</keyword>